<proteinExistence type="predicted"/>
<dbReference type="Pfam" id="PF13411">
    <property type="entry name" value="MerR_1"/>
    <property type="match status" value="1"/>
</dbReference>
<dbReference type="EMBL" id="JAAXPG010000007">
    <property type="protein sequence ID" value="NKY97776.1"/>
    <property type="molecule type" value="Genomic_DNA"/>
</dbReference>
<dbReference type="SMART" id="SM00422">
    <property type="entry name" value="HTH_MERR"/>
    <property type="match status" value="1"/>
</dbReference>
<gene>
    <name evidence="3" type="ORF">HGB44_08840</name>
</gene>
<dbReference type="PRINTS" id="PR00040">
    <property type="entry name" value="HTHMERR"/>
</dbReference>
<reference evidence="3 4" key="1">
    <citation type="submission" date="2020-04" db="EMBL/GenBank/DDBJ databases">
        <title>MicrobeNet Type strains.</title>
        <authorList>
            <person name="Nicholson A.C."/>
        </authorList>
    </citation>
    <scope>NUCLEOTIDE SEQUENCE [LARGE SCALE GENOMIC DNA]</scope>
    <source>
        <strain evidence="3 4">ATCC 23612</strain>
    </source>
</reference>
<sequence>MSTPQPPEGLSRGEFARASGLSPKALRLYERSGLLVPHRVGAGGHRLYLGAQVERARRIRLLRQMDMPLAVVAEVMAQERGQALERAEAWWRAQEEALRSRRAALAELRLSWGGVVERGPEPVWRVRRERVGAVKVAAVRARTDQQNLVGTFHARAQALRRHLVGQGARPGPGFWVLYHGAVTPDGPAPIEVAVPFTGHAEPEGETVIRMEAAHVRAVCEVARGDCFYPRILGAYRAVERWMLQCGAHAVGPLREVYEASWDEVAEDAVFALVARPMREAGRG</sequence>
<dbReference type="GO" id="GO:0003677">
    <property type="term" value="F:DNA binding"/>
    <property type="evidence" value="ECO:0007669"/>
    <property type="project" value="UniProtKB-KW"/>
</dbReference>
<dbReference type="InterPro" id="IPR047057">
    <property type="entry name" value="MerR_fam"/>
</dbReference>
<accession>A0A7X6MAS4</accession>
<keyword evidence="4" id="KW-1185">Reference proteome</keyword>
<dbReference type="Gene3D" id="1.10.1660.10">
    <property type="match status" value="1"/>
</dbReference>
<dbReference type="GO" id="GO:0003700">
    <property type="term" value="F:DNA-binding transcription factor activity"/>
    <property type="evidence" value="ECO:0007669"/>
    <property type="project" value="InterPro"/>
</dbReference>
<organism evidence="3 4">
    <name type="scientific">Nocardiopsis alborubida</name>
    <dbReference type="NCBI Taxonomy" id="146802"/>
    <lineage>
        <taxon>Bacteria</taxon>
        <taxon>Bacillati</taxon>
        <taxon>Actinomycetota</taxon>
        <taxon>Actinomycetes</taxon>
        <taxon>Streptosporangiales</taxon>
        <taxon>Nocardiopsidaceae</taxon>
        <taxon>Nocardiopsis</taxon>
    </lineage>
</organism>
<dbReference type="InterPro" id="IPR000551">
    <property type="entry name" value="MerR-type_HTH_dom"/>
</dbReference>
<name>A0A7X6MAS4_9ACTN</name>
<dbReference type="Proteomes" id="UP000553209">
    <property type="component" value="Unassembled WGS sequence"/>
</dbReference>
<dbReference type="PROSITE" id="PS00552">
    <property type="entry name" value="HTH_MERR_1"/>
    <property type="match status" value="1"/>
</dbReference>
<dbReference type="PANTHER" id="PTHR30204">
    <property type="entry name" value="REDOX-CYCLING DRUG-SENSING TRANSCRIPTIONAL ACTIVATOR SOXR"/>
    <property type="match status" value="1"/>
</dbReference>
<protein>
    <submittedName>
        <fullName evidence="3">MerR family transcriptional regulator</fullName>
    </submittedName>
</protein>
<feature type="domain" description="HTH merR-type" evidence="2">
    <location>
        <begin position="13"/>
        <end position="78"/>
    </location>
</feature>
<evidence type="ECO:0000259" key="2">
    <source>
        <dbReference type="PROSITE" id="PS50937"/>
    </source>
</evidence>
<evidence type="ECO:0000256" key="1">
    <source>
        <dbReference type="ARBA" id="ARBA00023125"/>
    </source>
</evidence>
<dbReference type="RefSeq" id="WP_061080995.1">
    <property type="nucleotide sequence ID" value="NZ_JAAXPG010000007.1"/>
</dbReference>
<evidence type="ECO:0000313" key="4">
    <source>
        <dbReference type="Proteomes" id="UP000553209"/>
    </source>
</evidence>
<dbReference type="Gene3D" id="3.20.80.10">
    <property type="entry name" value="Regulatory factor, effector binding domain"/>
    <property type="match status" value="1"/>
</dbReference>
<dbReference type="InterPro" id="IPR011256">
    <property type="entry name" value="Reg_factor_effector_dom_sf"/>
</dbReference>
<keyword evidence="1" id="KW-0238">DNA-binding</keyword>
<comment type="caution">
    <text evidence="3">The sequence shown here is derived from an EMBL/GenBank/DDBJ whole genome shotgun (WGS) entry which is preliminary data.</text>
</comment>
<dbReference type="SUPFAM" id="SSF46955">
    <property type="entry name" value="Putative DNA-binding domain"/>
    <property type="match status" value="1"/>
</dbReference>
<dbReference type="InterPro" id="IPR009061">
    <property type="entry name" value="DNA-bd_dom_put_sf"/>
</dbReference>
<dbReference type="PANTHER" id="PTHR30204:SF97">
    <property type="entry name" value="MERR FAMILY REGULATORY PROTEIN"/>
    <property type="match status" value="1"/>
</dbReference>
<dbReference type="PROSITE" id="PS50937">
    <property type="entry name" value="HTH_MERR_2"/>
    <property type="match status" value="1"/>
</dbReference>
<evidence type="ECO:0000313" key="3">
    <source>
        <dbReference type="EMBL" id="NKY97776.1"/>
    </source>
</evidence>
<dbReference type="AlphaFoldDB" id="A0A7X6MAS4"/>